<proteinExistence type="predicted"/>
<protein>
    <submittedName>
        <fullName evidence="1">Uncharacterized protein</fullName>
    </submittedName>
</protein>
<evidence type="ECO:0000313" key="1">
    <source>
        <dbReference type="EMBL" id="MBB4742529.1"/>
    </source>
</evidence>
<dbReference type="Proteomes" id="UP000546162">
    <property type="component" value="Unassembled WGS sequence"/>
</dbReference>
<name>A0A7W7H2C2_9ACTN</name>
<organism evidence="1 2">
    <name type="scientific">Actinoplanes octamycinicus</name>
    <dbReference type="NCBI Taxonomy" id="135948"/>
    <lineage>
        <taxon>Bacteria</taxon>
        <taxon>Bacillati</taxon>
        <taxon>Actinomycetota</taxon>
        <taxon>Actinomycetes</taxon>
        <taxon>Micromonosporales</taxon>
        <taxon>Micromonosporaceae</taxon>
        <taxon>Actinoplanes</taxon>
    </lineage>
</organism>
<dbReference type="RefSeq" id="WP_185042882.1">
    <property type="nucleotide sequence ID" value="NZ_BAABFG010000005.1"/>
</dbReference>
<comment type="caution">
    <text evidence="1">The sequence shown here is derived from an EMBL/GenBank/DDBJ whole genome shotgun (WGS) entry which is preliminary data.</text>
</comment>
<dbReference type="EMBL" id="JACHNB010000001">
    <property type="protein sequence ID" value="MBB4742529.1"/>
    <property type="molecule type" value="Genomic_DNA"/>
</dbReference>
<gene>
    <name evidence="1" type="ORF">BJY16_005988</name>
</gene>
<evidence type="ECO:0000313" key="2">
    <source>
        <dbReference type="Proteomes" id="UP000546162"/>
    </source>
</evidence>
<keyword evidence="2" id="KW-1185">Reference proteome</keyword>
<dbReference type="AlphaFoldDB" id="A0A7W7H2C2"/>
<sequence>MSKYVEFFAAPGDAAAAAVRNSGPAGRYPVVDASDIYFDADDAVLAWRELSAGRPAAYPPERYDLTMVADFVNDGSAVFALPDELVLDLIKASPLRLREIAESWHPLVVADGTHIDAETATALLSEIAQLARSAAGTTNRLYCWVAC</sequence>
<reference evidence="1 2" key="1">
    <citation type="submission" date="2020-08" db="EMBL/GenBank/DDBJ databases">
        <title>Sequencing the genomes of 1000 actinobacteria strains.</title>
        <authorList>
            <person name="Klenk H.-P."/>
        </authorList>
    </citation>
    <scope>NUCLEOTIDE SEQUENCE [LARGE SCALE GENOMIC DNA]</scope>
    <source>
        <strain evidence="1 2">DSM 45809</strain>
    </source>
</reference>
<accession>A0A7W7H2C2</accession>